<keyword evidence="3" id="KW-0539">Nucleus</keyword>
<feature type="compositionally biased region" description="Basic residues" evidence="4">
    <location>
        <begin position="261"/>
        <end position="271"/>
    </location>
</feature>
<evidence type="ECO:0000313" key="7">
    <source>
        <dbReference type="EMBL" id="KAK9865033.1"/>
    </source>
</evidence>
<protein>
    <recommendedName>
        <fullName evidence="9">Condensin-2 complex subunit H2</fullName>
    </recommendedName>
</protein>
<proteinExistence type="inferred from homology"/>
<feature type="compositionally biased region" description="Acidic residues" evidence="4">
    <location>
        <begin position="277"/>
        <end position="298"/>
    </location>
</feature>
<dbReference type="AlphaFoldDB" id="A0AAW1T874"/>
<feature type="compositionally biased region" description="Basic and acidic residues" evidence="4">
    <location>
        <begin position="90"/>
        <end position="99"/>
    </location>
</feature>
<comment type="subcellular location">
    <subcellularLocation>
        <location evidence="1">Nucleus</location>
    </subcellularLocation>
</comment>
<evidence type="ECO:0000256" key="4">
    <source>
        <dbReference type="SAM" id="MobiDB-lite"/>
    </source>
</evidence>
<feature type="region of interest" description="Disordered" evidence="4">
    <location>
        <begin position="226"/>
        <end position="246"/>
    </location>
</feature>
<comment type="caution">
    <text evidence="7">The sequence shown here is derived from an EMBL/GenBank/DDBJ whole genome shotgun (WGS) entry which is preliminary data.</text>
</comment>
<dbReference type="Pfam" id="PF06278">
    <property type="entry name" value="CNDH2_N"/>
    <property type="match status" value="1"/>
</dbReference>
<dbReference type="GO" id="GO:0000796">
    <property type="term" value="C:condensin complex"/>
    <property type="evidence" value="ECO:0007669"/>
    <property type="project" value="TreeGrafter"/>
</dbReference>
<dbReference type="InterPro" id="IPR031739">
    <property type="entry name" value="Ncaph2"/>
</dbReference>
<dbReference type="EMBL" id="JALJOV010000290">
    <property type="protein sequence ID" value="KAK9865033.1"/>
    <property type="molecule type" value="Genomic_DNA"/>
</dbReference>
<evidence type="ECO:0000259" key="5">
    <source>
        <dbReference type="Pfam" id="PF06278"/>
    </source>
</evidence>
<comment type="similarity">
    <text evidence="2">Belongs to the CND2 H2 (condensin-2 subunit 2) family.</text>
</comment>
<feature type="domain" description="Condensin II complex subunit H2 N-terminal" evidence="5">
    <location>
        <begin position="7"/>
        <end position="121"/>
    </location>
</feature>
<dbReference type="InterPro" id="IPR031737">
    <property type="entry name" value="CNDH2_C"/>
</dbReference>
<evidence type="ECO:0000256" key="1">
    <source>
        <dbReference type="ARBA" id="ARBA00004123"/>
    </source>
</evidence>
<dbReference type="Proteomes" id="UP001485043">
    <property type="component" value="Unassembled WGS sequence"/>
</dbReference>
<evidence type="ECO:0000259" key="6">
    <source>
        <dbReference type="Pfam" id="PF16858"/>
    </source>
</evidence>
<dbReference type="GO" id="GO:0010032">
    <property type="term" value="P:meiotic chromosome condensation"/>
    <property type="evidence" value="ECO:0007669"/>
    <property type="project" value="TreeGrafter"/>
</dbReference>
<dbReference type="GO" id="GO:0003682">
    <property type="term" value="F:chromatin binding"/>
    <property type="evidence" value="ECO:0007669"/>
    <property type="project" value="TreeGrafter"/>
</dbReference>
<evidence type="ECO:0008006" key="9">
    <source>
        <dbReference type="Google" id="ProtNLM"/>
    </source>
</evidence>
<gene>
    <name evidence="7" type="ORF">WJX84_005265</name>
</gene>
<organism evidence="7 8">
    <name type="scientific">Apatococcus fuscideae</name>
    <dbReference type="NCBI Taxonomy" id="2026836"/>
    <lineage>
        <taxon>Eukaryota</taxon>
        <taxon>Viridiplantae</taxon>
        <taxon>Chlorophyta</taxon>
        <taxon>core chlorophytes</taxon>
        <taxon>Trebouxiophyceae</taxon>
        <taxon>Chlorellales</taxon>
        <taxon>Chlorellaceae</taxon>
        <taxon>Apatococcus</taxon>
    </lineage>
</organism>
<dbReference type="PANTHER" id="PTHR14324">
    <property type="entry name" value="CONDENSIN-2 COMPLEX SUBUNIT H2"/>
    <property type="match status" value="1"/>
</dbReference>
<dbReference type="Pfam" id="PF16858">
    <property type="entry name" value="CNDH2_C"/>
    <property type="match status" value="1"/>
</dbReference>
<accession>A0AAW1T874</accession>
<name>A0AAW1T874_9CHLO</name>
<evidence type="ECO:0000256" key="2">
    <source>
        <dbReference type="ARBA" id="ARBA00007844"/>
    </source>
</evidence>
<dbReference type="GO" id="GO:0005634">
    <property type="term" value="C:nucleus"/>
    <property type="evidence" value="ECO:0007669"/>
    <property type="project" value="UniProtKB-SubCell"/>
</dbReference>
<sequence>MAGSDESKYAHLLQPIRDLAGNWDINVADELEEYLEVLESVTFSFEDGPSLNFAEAALVIQGSACVYGKKVEYLHSLVIQALQFMSEKRRYQDKSRDSNDQTADAGSDQAEEDAFAVLDDFWQGEEDIDLDPASQAQPAQSSKPPAILLALNDSGIDTGDGDAGNYRVSKCLVHTSDHYDGGEYAHMDASAPAGVLHEAAGAPDAQLLQCASMQCMAAGPAAAQEAARAPSNDGEEELWDPYAPLNPSSPGVLAVAPFKKGRAPTNRHRSHAQPLEPEPDDAGPDDYGYDAGDGDMGPEDDRSDHGDVPDLAALELAATWMGGQWDAAAPDAPPGTSLMALDSQGPSYEDLCRAHIEAFIDAAAAAEVQTELAARVGEWQGKVCTVLEEQDARPPFDLQAYGTGLLDRLSDLSLRERSGHAGGAKHVDPVGFGAVVEGPARSRY</sequence>
<dbReference type="InterPro" id="IPR009378">
    <property type="entry name" value="H2_N"/>
</dbReference>
<feature type="domain" description="Condensin-2 complex subunit H2 C-terminal" evidence="6">
    <location>
        <begin position="347"/>
        <end position="412"/>
    </location>
</feature>
<feature type="region of interest" description="Disordered" evidence="4">
    <location>
        <begin position="90"/>
        <end position="110"/>
    </location>
</feature>
<feature type="region of interest" description="Disordered" evidence="4">
    <location>
        <begin position="261"/>
        <end position="306"/>
    </location>
</feature>
<reference evidence="7 8" key="1">
    <citation type="journal article" date="2024" name="Nat. Commun.">
        <title>Phylogenomics reveals the evolutionary origins of lichenization in chlorophyte algae.</title>
        <authorList>
            <person name="Puginier C."/>
            <person name="Libourel C."/>
            <person name="Otte J."/>
            <person name="Skaloud P."/>
            <person name="Haon M."/>
            <person name="Grisel S."/>
            <person name="Petersen M."/>
            <person name="Berrin J.G."/>
            <person name="Delaux P.M."/>
            <person name="Dal Grande F."/>
            <person name="Keller J."/>
        </authorList>
    </citation>
    <scope>NUCLEOTIDE SEQUENCE [LARGE SCALE GENOMIC DNA]</scope>
    <source>
        <strain evidence="7 8">SAG 2523</strain>
    </source>
</reference>
<evidence type="ECO:0000256" key="3">
    <source>
        <dbReference type="ARBA" id="ARBA00023242"/>
    </source>
</evidence>
<keyword evidence="8" id="KW-1185">Reference proteome</keyword>
<dbReference type="GO" id="GO:0051306">
    <property type="term" value="P:mitotic sister chromatid separation"/>
    <property type="evidence" value="ECO:0007669"/>
    <property type="project" value="TreeGrafter"/>
</dbReference>
<dbReference type="PANTHER" id="PTHR14324:SF3">
    <property type="entry name" value="CONDENSIN-2 COMPLEX SUBUNIT H2"/>
    <property type="match status" value="1"/>
</dbReference>
<evidence type="ECO:0000313" key="8">
    <source>
        <dbReference type="Proteomes" id="UP001485043"/>
    </source>
</evidence>